<accession>A0A8J6XTG0</accession>
<sequence>MPDIQKLIEKADSEKERIQLLKQQREQLEEVIRYESRRQVLLARREQFQEDGVQLLTDLESVDAELSAIDDSVAGSPFRDEIAQLQDRLEARREGSVVLQFGSRHLTLDRDLVLGLPFGRIILFNLRTIQSLLGKRQQTVENLESD</sequence>
<dbReference type="Proteomes" id="UP000648239">
    <property type="component" value="Unassembled WGS sequence"/>
</dbReference>
<evidence type="ECO:0000313" key="2">
    <source>
        <dbReference type="EMBL" id="MBD3866486.1"/>
    </source>
</evidence>
<dbReference type="AlphaFoldDB" id="A0A8J6XTG0"/>
<keyword evidence="1" id="KW-0175">Coiled coil</keyword>
<comment type="caution">
    <text evidence="2">The sequence shown here is derived from an EMBL/GenBank/DDBJ whole genome shotgun (WGS) entry which is preliminary data.</text>
</comment>
<organism evidence="2 3">
    <name type="scientific">Candidatus Polarisedimenticola svalbardensis</name>
    <dbReference type="NCBI Taxonomy" id="2886004"/>
    <lineage>
        <taxon>Bacteria</taxon>
        <taxon>Pseudomonadati</taxon>
        <taxon>Acidobacteriota</taxon>
        <taxon>Candidatus Polarisedimenticolia</taxon>
        <taxon>Candidatus Polarisedimenticolales</taxon>
        <taxon>Candidatus Polarisedimenticolaceae</taxon>
        <taxon>Candidatus Polarisedimenticola</taxon>
    </lineage>
</organism>
<feature type="coiled-coil region" evidence="1">
    <location>
        <begin position="4"/>
        <end position="38"/>
    </location>
</feature>
<evidence type="ECO:0000313" key="3">
    <source>
        <dbReference type="Proteomes" id="UP000648239"/>
    </source>
</evidence>
<gene>
    <name evidence="2" type="ORF">IFK94_00010</name>
</gene>
<dbReference type="EMBL" id="JACXWD010000001">
    <property type="protein sequence ID" value="MBD3866486.1"/>
    <property type="molecule type" value="Genomic_DNA"/>
</dbReference>
<name>A0A8J6XTG0_9BACT</name>
<protein>
    <submittedName>
        <fullName evidence="2">Uncharacterized protein</fullName>
    </submittedName>
</protein>
<evidence type="ECO:0000256" key="1">
    <source>
        <dbReference type="SAM" id="Coils"/>
    </source>
</evidence>
<proteinExistence type="predicted"/>
<reference evidence="2 3" key="1">
    <citation type="submission" date="2020-08" db="EMBL/GenBank/DDBJ databases">
        <title>Acidobacteriota in marine sediments use diverse sulfur dissimilation pathways.</title>
        <authorList>
            <person name="Wasmund K."/>
        </authorList>
    </citation>
    <scope>NUCLEOTIDE SEQUENCE [LARGE SCALE GENOMIC DNA]</scope>
    <source>
        <strain evidence="2">MAG AM4</strain>
    </source>
</reference>